<gene>
    <name evidence="5" type="ORF">MNBD_ALPHA08-537</name>
</gene>
<accession>A0A3B0S2U7</accession>
<dbReference type="PANTHER" id="PTHR10061">
    <property type="entry name" value="S-FORMYLGLUTATHIONE HYDROLASE"/>
    <property type="match status" value="1"/>
</dbReference>
<evidence type="ECO:0000256" key="3">
    <source>
        <dbReference type="ARBA" id="ARBA00022487"/>
    </source>
</evidence>
<dbReference type="Pfam" id="PF00756">
    <property type="entry name" value="Esterase"/>
    <property type="match status" value="1"/>
</dbReference>
<evidence type="ECO:0000256" key="1">
    <source>
        <dbReference type="ARBA" id="ARBA00005622"/>
    </source>
</evidence>
<sequence>MGYRLEMEKISLNKSFGGEQGVYTHASSATNTDMTFAVYVPPQASKTPVPVFWFLSGLTCSHENAMVKAGMQEYAARLGMIVVLPDTSP</sequence>
<dbReference type="AlphaFoldDB" id="A0A3B0S2U7"/>
<organism evidence="5">
    <name type="scientific">hydrothermal vent metagenome</name>
    <dbReference type="NCBI Taxonomy" id="652676"/>
    <lineage>
        <taxon>unclassified sequences</taxon>
        <taxon>metagenomes</taxon>
        <taxon>ecological metagenomes</taxon>
    </lineage>
</organism>
<dbReference type="GO" id="GO:0005829">
    <property type="term" value="C:cytosol"/>
    <property type="evidence" value="ECO:0007669"/>
    <property type="project" value="TreeGrafter"/>
</dbReference>
<feature type="non-terminal residue" evidence="5">
    <location>
        <position position="89"/>
    </location>
</feature>
<reference evidence="5" key="1">
    <citation type="submission" date="2018-06" db="EMBL/GenBank/DDBJ databases">
        <authorList>
            <person name="Zhirakovskaya E."/>
        </authorList>
    </citation>
    <scope>NUCLEOTIDE SEQUENCE</scope>
</reference>
<keyword evidence="4 5" id="KW-0378">Hydrolase</keyword>
<dbReference type="InterPro" id="IPR000801">
    <property type="entry name" value="Esterase-like"/>
</dbReference>
<dbReference type="EMBL" id="UOEC01000126">
    <property type="protein sequence ID" value="VAV95176.1"/>
    <property type="molecule type" value="Genomic_DNA"/>
</dbReference>
<dbReference type="EC" id="3.1.2.12" evidence="2"/>
<dbReference type="GO" id="GO:0018738">
    <property type="term" value="F:S-formylglutathione hydrolase activity"/>
    <property type="evidence" value="ECO:0007669"/>
    <property type="project" value="UniProtKB-EC"/>
</dbReference>
<protein>
    <recommendedName>
        <fullName evidence="2">S-formylglutathione hydrolase</fullName>
        <ecNumber evidence="2">3.1.2.12</ecNumber>
    </recommendedName>
</protein>
<dbReference type="SUPFAM" id="SSF53474">
    <property type="entry name" value="alpha/beta-Hydrolases"/>
    <property type="match status" value="1"/>
</dbReference>
<name>A0A3B0S2U7_9ZZZZ</name>
<evidence type="ECO:0000256" key="4">
    <source>
        <dbReference type="ARBA" id="ARBA00022801"/>
    </source>
</evidence>
<dbReference type="Gene3D" id="3.40.50.1820">
    <property type="entry name" value="alpha/beta hydrolase"/>
    <property type="match status" value="1"/>
</dbReference>
<keyword evidence="3" id="KW-0719">Serine esterase</keyword>
<dbReference type="GO" id="GO:0046294">
    <property type="term" value="P:formaldehyde catabolic process"/>
    <property type="evidence" value="ECO:0007669"/>
    <property type="project" value="InterPro"/>
</dbReference>
<dbReference type="InterPro" id="IPR029058">
    <property type="entry name" value="AB_hydrolase_fold"/>
</dbReference>
<dbReference type="PANTHER" id="PTHR10061:SF0">
    <property type="entry name" value="S-FORMYLGLUTATHIONE HYDROLASE"/>
    <property type="match status" value="1"/>
</dbReference>
<proteinExistence type="inferred from homology"/>
<evidence type="ECO:0000256" key="2">
    <source>
        <dbReference type="ARBA" id="ARBA00012479"/>
    </source>
</evidence>
<dbReference type="InterPro" id="IPR014186">
    <property type="entry name" value="S-formylglutathione_hydrol"/>
</dbReference>
<dbReference type="GO" id="GO:0052689">
    <property type="term" value="F:carboxylic ester hydrolase activity"/>
    <property type="evidence" value="ECO:0007669"/>
    <property type="project" value="UniProtKB-KW"/>
</dbReference>
<comment type="similarity">
    <text evidence="1">Belongs to the esterase D family.</text>
</comment>
<evidence type="ECO:0000313" key="5">
    <source>
        <dbReference type="EMBL" id="VAV95176.1"/>
    </source>
</evidence>